<dbReference type="EMBL" id="CACTIH010000371">
    <property type="protein sequence ID" value="CAA2960105.1"/>
    <property type="molecule type" value="Genomic_DNA"/>
</dbReference>
<reference evidence="1 2" key="1">
    <citation type="submission" date="2019-12" db="EMBL/GenBank/DDBJ databases">
        <authorList>
            <person name="Alioto T."/>
            <person name="Alioto T."/>
            <person name="Gomez Garrido J."/>
        </authorList>
    </citation>
    <scope>NUCLEOTIDE SEQUENCE [LARGE SCALE GENOMIC DNA]</scope>
</reference>
<evidence type="ECO:0000313" key="2">
    <source>
        <dbReference type="Proteomes" id="UP000594638"/>
    </source>
</evidence>
<organism evidence="1 2">
    <name type="scientific">Olea europaea subsp. europaea</name>
    <dbReference type="NCBI Taxonomy" id="158383"/>
    <lineage>
        <taxon>Eukaryota</taxon>
        <taxon>Viridiplantae</taxon>
        <taxon>Streptophyta</taxon>
        <taxon>Embryophyta</taxon>
        <taxon>Tracheophyta</taxon>
        <taxon>Spermatophyta</taxon>
        <taxon>Magnoliopsida</taxon>
        <taxon>eudicotyledons</taxon>
        <taxon>Gunneridae</taxon>
        <taxon>Pentapetalae</taxon>
        <taxon>asterids</taxon>
        <taxon>lamiids</taxon>
        <taxon>Lamiales</taxon>
        <taxon>Oleaceae</taxon>
        <taxon>Oleeae</taxon>
        <taxon>Olea</taxon>
    </lineage>
</organism>
<dbReference type="Gramene" id="OE9A036562T1">
    <property type="protein sequence ID" value="OE9A036562C1"/>
    <property type="gene ID" value="OE9A036562"/>
</dbReference>
<dbReference type="AlphaFoldDB" id="A0A8S0PYA2"/>
<protein>
    <submittedName>
        <fullName evidence="1">Uncharacterized protein</fullName>
    </submittedName>
</protein>
<name>A0A8S0PYA2_OLEEU</name>
<dbReference type="Proteomes" id="UP000594638">
    <property type="component" value="Unassembled WGS sequence"/>
</dbReference>
<sequence>MNQPNCISMIMTMTMTMTMPPIKRTFTSALMVMTMTPIKPTFMSALYKYCKSRESNRTAIIKQLKVTEREANQLLKVLLARDLCRKVSMRLRLKRTCSGWSVLEDFT</sequence>
<evidence type="ECO:0000313" key="1">
    <source>
        <dbReference type="EMBL" id="CAA2960105.1"/>
    </source>
</evidence>
<accession>A0A8S0PYA2</accession>
<comment type="caution">
    <text evidence="1">The sequence shown here is derived from an EMBL/GenBank/DDBJ whole genome shotgun (WGS) entry which is preliminary data.</text>
</comment>
<keyword evidence="2" id="KW-1185">Reference proteome</keyword>
<gene>
    <name evidence="1" type="ORF">OLEA9_A036562</name>
</gene>
<proteinExistence type="predicted"/>